<evidence type="ECO:0000313" key="1">
    <source>
        <dbReference type="EMBL" id="MBB3935390.1"/>
    </source>
</evidence>
<keyword evidence="2" id="KW-1185">Reference proteome</keyword>
<protein>
    <submittedName>
        <fullName evidence="1">Uncharacterized protein</fullName>
    </submittedName>
</protein>
<dbReference type="AlphaFoldDB" id="A0A7W6BSA7"/>
<dbReference type="OrthoDB" id="7907870at2"/>
<comment type="caution">
    <text evidence="1">The sequence shown here is derived from an EMBL/GenBank/DDBJ whole genome shotgun (WGS) entry which is preliminary data.</text>
</comment>
<organism evidence="1 2">
    <name type="scientific">Aureimonas phyllosphaerae</name>
    <dbReference type="NCBI Taxonomy" id="1166078"/>
    <lineage>
        <taxon>Bacteria</taxon>
        <taxon>Pseudomonadati</taxon>
        <taxon>Pseudomonadota</taxon>
        <taxon>Alphaproteobacteria</taxon>
        <taxon>Hyphomicrobiales</taxon>
        <taxon>Aurantimonadaceae</taxon>
        <taxon>Aureimonas</taxon>
    </lineage>
</organism>
<reference evidence="1 2" key="1">
    <citation type="submission" date="2020-08" db="EMBL/GenBank/DDBJ databases">
        <title>Genomic Encyclopedia of Type Strains, Phase IV (KMG-IV): sequencing the most valuable type-strain genomes for metagenomic binning, comparative biology and taxonomic classification.</title>
        <authorList>
            <person name="Goeker M."/>
        </authorList>
    </citation>
    <scope>NUCLEOTIDE SEQUENCE [LARGE SCALE GENOMIC DNA]</scope>
    <source>
        <strain evidence="1 2">DSM 25024</strain>
    </source>
</reference>
<gene>
    <name evidence="1" type="ORF">GGR05_001518</name>
</gene>
<evidence type="ECO:0000313" key="2">
    <source>
        <dbReference type="Proteomes" id="UP000531216"/>
    </source>
</evidence>
<dbReference type="EMBL" id="JACIDO010000002">
    <property type="protein sequence ID" value="MBB3935390.1"/>
    <property type="molecule type" value="Genomic_DNA"/>
</dbReference>
<dbReference type="Proteomes" id="UP000531216">
    <property type="component" value="Unassembled WGS sequence"/>
</dbReference>
<proteinExistence type="predicted"/>
<sequence>MSAIAALSPIIGDVQIVGPWAVDGRNGVWRTIMTQALGESKGSRFFFQQVEERDGKPTVVSSTEVTEIAEVDGAIVGYRADAPAEGQESNLTLFFDIVPMDGEISETYELFVAPGQPYRFGPASN</sequence>
<accession>A0A7W6BSA7</accession>
<name>A0A7W6BSA7_9HYPH</name>